<evidence type="ECO:0000313" key="10">
    <source>
        <dbReference type="EMBL" id="MCX2981840.1"/>
    </source>
</evidence>
<comment type="similarity">
    <text evidence="2 8">Belongs to the RecO family.</text>
</comment>
<feature type="domain" description="DNA replication/recombination mediator RecO N-terminal" evidence="9">
    <location>
        <begin position="1"/>
        <end position="78"/>
    </location>
</feature>
<evidence type="ECO:0000256" key="4">
    <source>
        <dbReference type="ARBA" id="ARBA00022763"/>
    </source>
</evidence>
<comment type="caution">
    <text evidence="10">The sequence shown here is derived from an EMBL/GenBank/DDBJ whole genome shotgun (WGS) entry which is preliminary data.</text>
</comment>
<dbReference type="PANTHER" id="PTHR33991">
    <property type="entry name" value="DNA REPAIR PROTEIN RECO"/>
    <property type="match status" value="1"/>
</dbReference>
<evidence type="ECO:0000259" key="9">
    <source>
        <dbReference type="Pfam" id="PF11967"/>
    </source>
</evidence>
<sequence length="237" mass="26613">MKVVLQPALVLHTRAWRDTSLLVELFTRDHGRVAVVAKGAKRSGKRSGSGMSALLQPFTPILCSWSGRSDLKNLTACESRLAAPRLVGKALYCGLYLNEILARLLQPEDANEVLFTLYEQVLQQLAQGAELDLCLREFEYRLLIELGYGFELDVDGESGEPIQSGEHYQFHPDYGLTRAAPAGHARASRYGGDDLLRWSAGEFDLPARRCAKRLMREALRQHLGDRPLKSRELFHVH</sequence>
<gene>
    <name evidence="8 10" type="primary">recO</name>
    <name evidence="10" type="ORF">EYC98_13335</name>
</gene>
<dbReference type="Gene3D" id="2.40.50.140">
    <property type="entry name" value="Nucleic acid-binding proteins"/>
    <property type="match status" value="1"/>
</dbReference>
<keyword evidence="11" id="KW-1185">Reference proteome</keyword>
<dbReference type="Pfam" id="PF02565">
    <property type="entry name" value="RecO_C"/>
    <property type="match status" value="1"/>
</dbReference>
<name>A0ABT3TI04_9GAMM</name>
<dbReference type="PANTHER" id="PTHR33991:SF1">
    <property type="entry name" value="DNA REPAIR PROTEIN RECO"/>
    <property type="match status" value="1"/>
</dbReference>
<evidence type="ECO:0000256" key="5">
    <source>
        <dbReference type="ARBA" id="ARBA00023172"/>
    </source>
</evidence>
<evidence type="ECO:0000313" key="11">
    <source>
        <dbReference type="Proteomes" id="UP001143362"/>
    </source>
</evidence>
<dbReference type="HAMAP" id="MF_00201">
    <property type="entry name" value="RecO"/>
    <property type="match status" value="1"/>
</dbReference>
<dbReference type="NCBIfam" id="TIGR00613">
    <property type="entry name" value="reco"/>
    <property type="match status" value="1"/>
</dbReference>
<protein>
    <recommendedName>
        <fullName evidence="3 8">DNA repair protein RecO</fullName>
    </recommendedName>
    <alternativeName>
        <fullName evidence="7 8">Recombination protein O</fullName>
    </alternativeName>
</protein>
<evidence type="ECO:0000256" key="1">
    <source>
        <dbReference type="ARBA" id="ARBA00003065"/>
    </source>
</evidence>
<dbReference type="Gene3D" id="1.20.1440.120">
    <property type="entry name" value="Recombination protein O, C-terminal domain"/>
    <property type="match status" value="1"/>
</dbReference>
<evidence type="ECO:0000256" key="7">
    <source>
        <dbReference type="ARBA" id="ARBA00033409"/>
    </source>
</evidence>
<dbReference type="InterPro" id="IPR037278">
    <property type="entry name" value="ARFGAP/RecO"/>
</dbReference>
<dbReference type="SUPFAM" id="SSF50249">
    <property type="entry name" value="Nucleic acid-binding proteins"/>
    <property type="match status" value="1"/>
</dbReference>
<keyword evidence="4 8" id="KW-0227">DNA damage</keyword>
<dbReference type="Proteomes" id="UP001143362">
    <property type="component" value="Unassembled WGS sequence"/>
</dbReference>
<organism evidence="10 11">
    <name type="scientific">Candidatus Litorirhabdus singularis</name>
    <dbReference type="NCBI Taxonomy" id="2518993"/>
    <lineage>
        <taxon>Bacteria</taxon>
        <taxon>Pseudomonadati</taxon>
        <taxon>Pseudomonadota</taxon>
        <taxon>Gammaproteobacteria</taxon>
        <taxon>Cellvibrionales</taxon>
        <taxon>Halieaceae</taxon>
        <taxon>Candidatus Litorirhabdus</taxon>
    </lineage>
</organism>
<evidence type="ECO:0000256" key="2">
    <source>
        <dbReference type="ARBA" id="ARBA00007452"/>
    </source>
</evidence>
<dbReference type="Pfam" id="PF11967">
    <property type="entry name" value="RecO_N"/>
    <property type="match status" value="1"/>
</dbReference>
<comment type="function">
    <text evidence="1 8">Involved in DNA repair and RecF pathway recombination.</text>
</comment>
<dbReference type="EMBL" id="SHNN01000002">
    <property type="protein sequence ID" value="MCX2981840.1"/>
    <property type="molecule type" value="Genomic_DNA"/>
</dbReference>
<proteinExistence type="inferred from homology"/>
<dbReference type="InterPro" id="IPR042242">
    <property type="entry name" value="RecO_C"/>
</dbReference>
<evidence type="ECO:0000256" key="3">
    <source>
        <dbReference type="ARBA" id="ARBA00021310"/>
    </source>
</evidence>
<keyword evidence="5 8" id="KW-0233">DNA recombination</keyword>
<dbReference type="InterPro" id="IPR012340">
    <property type="entry name" value="NA-bd_OB-fold"/>
</dbReference>
<dbReference type="InterPro" id="IPR003717">
    <property type="entry name" value="RecO"/>
</dbReference>
<reference evidence="10" key="1">
    <citation type="submission" date="2019-02" db="EMBL/GenBank/DDBJ databases">
        <authorList>
            <person name="Li S.-H."/>
        </authorList>
    </citation>
    <scope>NUCLEOTIDE SEQUENCE</scope>
    <source>
        <strain evidence="10">IMCC14734</strain>
    </source>
</reference>
<dbReference type="SUPFAM" id="SSF57863">
    <property type="entry name" value="ArfGap/RecO-like zinc finger"/>
    <property type="match status" value="1"/>
</dbReference>
<evidence type="ECO:0000256" key="8">
    <source>
        <dbReference type="HAMAP-Rule" id="MF_00201"/>
    </source>
</evidence>
<dbReference type="InterPro" id="IPR022572">
    <property type="entry name" value="DNA_rep/recomb_RecO_N"/>
</dbReference>
<evidence type="ECO:0000256" key="6">
    <source>
        <dbReference type="ARBA" id="ARBA00023204"/>
    </source>
</evidence>
<dbReference type="RefSeq" id="WP_279245834.1">
    <property type="nucleotide sequence ID" value="NZ_SHNN01000002.1"/>
</dbReference>
<accession>A0ABT3TI04</accession>
<keyword evidence="6 8" id="KW-0234">DNA repair</keyword>